<feature type="region of interest" description="Disordered" evidence="16">
    <location>
        <begin position="281"/>
        <end position="300"/>
    </location>
</feature>
<keyword evidence="12" id="KW-0443">Lipid metabolism</keyword>
<keyword evidence="9" id="KW-0319">Glycerol metabolism</keyword>
<feature type="compositionally biased region" description="Basic residues" evidence="16">
    <location>
        <begin position="162"/>
        <end position="171"/>
    </location>
</feature>
<keyword evidence="7" id="KW-0808">Transferase</keyword>
<evidence type="ECO:0000256" key="3">
    <source>
        <dbReference type="ARBA" id="ARBA00005189"/>
    </source>
</evidence>
<dbReference type="Pfam" id="PF03982">
    <property type="entry name" value="DAGAT"/>
    <property type="match status" value="1"/>
</dbReference>
<dbReference type="SUPFAM" id="SSF69593">
    <property type="entry name" value="Glycerol-3-phosphate (1)-acyltransferase"/>
    <property type="match status" value="1"/>
</dbReference>
<evidence type="ECO:0000256" key="1">
    <source>
        <dbReference type="ARBA" id="ARBA00004477"/>
    </source>
</evidence>
<evidence type="ECO:0000256" key="8">
    <source>
        <dbReference type="ARBA" id="ARBA00022692"/>
    </source>
</evidence>
<evidence type="ECO:0000256" key="5">
    <source>
        <dbReference type="ARBA" id="ARBA00013244"/>
    </source>
</evidence>
<keyword evidence="11 17" id="KW-1133">Transmembrane helix</keyword>
<evidence type="ECO:0000256" key="12">
    <source>
        <dbReference type="ARBA" id="ARBA00023098"/>
    </source>
</evidence>
<reference evidence="19" key="1">
    <citation type="submission" date="2017-03" db="EMBL/GenBank/DDBJ databases">
        <title>Genomes of endolithic fungi from Antarctica.</title>
        <authorList>
            <person name="Coleine C."/>
            <person name="Masonjones S."/>
            <person name="Stajich J.E."/>
        </authorList>
    </citation>
    <scope>NUCLEOTIDE SEQUENCE [LARGE SCALE GENOMIC DNA]</scope>
    <source>
        <strain evidence="19">CCFEE 5527</strain>
    </source>
</reference>
<comment type="caution">
    <text evidence="18">The sequence shown here is derived from an EMBL/GenBank/DDBJ whole genome shotgun (WGS) entry which is preliminary data.</text>
</comment>
<dbReference type="Proteomes" id="UP000192596">
    <property type="component" value="Unassembled WGS sequence"/>
</dbReference>
<comment type="subcellular location">
    <subcellularLocation>
        <location evidence="1">Endoplasmic reticulum membrane</location>
        <topology evidence="1">Multi-pass membrane protein</topology>
    </subcellularLocation>
</comment>
<feature type="compositionally biased region" description="Basic and acidic residues" evidence="16">
    <location>
        <begin position="98"/>
        <end position="118"/>
    </location>
</feature>
<dbReference type="InParanoid" id="A0A1V8T7L5"/>
<dbReference type="CDD" id="cd07987">
    <property type="entry name" value="LPLAT_MGAT-like"/>
    <property type="match status" value="1"/>
</dbReference>
<dbReference type="GO" id="GO:0019432">
    <property type="term" value="P:triglyceride biosynthetic process"/>
    <property type="evidence" value="ECO:0007669"/>
    <property type="project" value="TreeGrafter"/>
</dbReference>
<dbReference type="GO" id="GO:0004144">
    <property type="term" value="F:diacylglycerol O-acyltransferase activity"/>
    <property type="evidence" value="ECO:0007669"/>
    <property type="project" value="UniProtKB-EC"/>
</dbReference>
<keyword evidence="19" id="KW-1185">Reference proteome</keyword>
<keyword evidence="8 17" id="KW-0812">Transmembrane</keyword>
<protein>
    <recommendedName>
        <fullName evidence="5">diacylglycerol O-acyltransferase</fullName>
        <ecNumber evidence="5">2.3.1.20</ecNumber>
    </recommendedName>
</protein>
<feature type="transmembrane region" description="Helical" evidence="17">
    <location>
        <begin position="327"/>
        <end position="351"/>
    </location>
</feature>
<evidence type="ECO:0000256" key="4">
    <source>
        <dbReference type="ARBA" id="ARBA00005420"/>
    </source>
</evidence>
<comment type="catalytic activity">
    <reaction evidence="15">
        <text>an acyl-CoA + a 1,2-diacyl-sn-glycerol = a triacyl-sn-glycerol + CoA</text>
        <dbReference type="Rhea" id="RHEA:10868"/>
        <dbReference type="ChEBI" id="CHEBI:17815"/>
        <dbReference type="ChEBI" id="CHEBI:57287"/>
        <dbReference type="ChEBI" id="CHEBI:58342"/>
        <dbReference type="ChEBI" id="CHEBI:64615"/>
        <dbReference type="EC" id="2.3.1.20"/>
    </reaction>
</comment>
<dbReference type="GO" id="GO:0005789">
    <property type="term" value="C:endoplasmic reticulum membrane"/>
    <property type="evidence" value="ECO:0007669"/>
    <property type="project" value="UniProtKB-SubCell"/>
</dbReference>
<comment type="similarity">
    <text evidence="4">Belongs to the diacylglycerol acyltransferase family.</text>
</comment>
<evidence type="ECO:0000313" key="18">
    <source>
        <dbReference type="EMBL" id="OQO07395.1"/>
    </source>
</evidence>
<dbReference type="OrthoDB" id="264532at2759"/>
<evidence type="ECO:0000256" key="15">
    <source>
        <dbReference type="ARBA" id="ARBA00048109"/>
    </source>
</evidence>
<organism evidence="18 19">
    <name type="scientific">Cryoendolithus antarcticus</name>
    <dbReference type="NCBI Taxonomy" id="1507870"/>
    <lineage>
        <taxon>Eukaryota</taxon>
        <taxon>Fungi</taxon>
        <taxon>Dikarya</taxon>
        <taxon>Ascomycota</taxon>
        <taxon>Pezizomycotina</taxon>
        <taxon>Dothideomycetes</taxon>
        <taxon>Dothideomycetidae</taxon>
        <taxon>Cladosporiales</taxon>
        <taxon>Cladosporiaceae</taxon>
        <taxon>Cryoendolithus</taxon>
    </lineage>
</organism>
<keyword evidence="14" id="KW-0012">Acyltransferase</keyword>
<feature type="compositionally biased region" description="Polar residues" evidence="16">
    <location>
        <begin position="172"/>
        <end position="187"/>
    </location>
</feature>
<evidence type="ECO:0000256" key="2">
    <source>
        <dbReference type="ARBA" id="ARBA00004771"/>
    </source>
</evidence>
<gene>
    <name evidence="18" type="ORF">B0A48_07092</name>
</gene>
<evidence type="ECO:0000256" key="13">
    <source>
        <dbReference type="ARBA" id="ARBA00023136"/>
    </source>
</evidence>
<keyword evidence="13 17" id="KW-0472">Membrane</keyword>
<evidence type="ECO:0000256" key="11">
    <source>
        <dbReference type="ARBA" id="ARBA00022989"/>
    </source>
</evidence>
<keyword evidence="6" id="KW-0444">Lipid biosynthesis</keyword>
<proteinExistence type="inferred from homology"/>
<evidence type="ECO:0000256" key="17">
    <source>
        <dbReference type="SAM" id="Phobius"/>
    </source>
</evidence>
<dbReference type="AlphaFoldDB" id="A0A1V8T7L5"/>
<dbReference type="EMBL" id="NAJO01000014">
    <property type="protein sequence ID" value="OQO07395.1"/>
    <property type="molecule type" value="Genomic_DNA"/>
</dbReference>
<comment type="pathway">
    <text evidence="3">Lipid metabolism.</text>
</comment>
<keyword evidence="10" id="KW-0256">Endoplasmic reticulum</keyword>
<dbReference type="FunCoup" id="A0A1V8T7L5">
    <property type="interactions" value="394"/>
</dbReference>
<feature type="compositionally biased region" description="Basic and acidic residues" evidence="16">
    <location>
        <begin position="59"/>
        <end position="74"/>
    </location>
</feature>
<evidence type="ECO:0000256" key="10">
    <source>
        <dbReference type="ARBA" id="ARBA00022824"/>
    </source>
</evidence>
<evidence type="ECO:0000256" key="6">
    <source>
        <dbReference type="ARBA" id="ARBA00022516"/>
    </source>
</evidence>
<dbReference type="PANTHER" id="PTHR12317:SF0">
    <property type="entry name" value="ACYLTRANSFERASE"/>
    <property type="match status" value="1"/>
</dbReference>
<evidence type="ECO:0000256" key="7">
    <source>
        <dbReference type="ARBA" id="ARBA00022679"/>
    </source>
</evidence>
<feature type="region of interest" description="Disordered" evidence="16">
    <location>
        <begin position="1"/>
        <end position="243"/>
    </location>
</feature>
<evidence type="ECO:0000256" key="14">
    <source>
        <dbReference type="ARBA" id="ARBA00023315"/>
    </source>
</evidence>
<name>A0A1V8T7L5_9PEZI</name>
<feature type="compositionally biased region" description="Polar residues" evidence="16">
    <location>
        <begin position="202"/>
        <end position="221"/>
    </location>
</feature>
<evidence type="ECO:0000313" key="19">
    <source>
        <dbReference type="Proteomes" id="UP000192596"/>
    </source>
</evidence>
<comment type="pathway">
    <text evidence="2">Glycerolipid metabolism; triacylglycerol biosynthesis.</text>
</comment>
<sequence>MALNSEPADPVERESLHLPPKTYVDAAEEGLNGDGEQGMNEAAVNAVKETPPRKQHARISSESRPSSELHEPRALGDIIDEDERSSLSHSPSLRHVSGRLEEIIPHRETYADAVKDPEPPVTPRSNGKPDSGRARNGIAGLTGGGDEESYSGVGIDESPRSPVKHAHKRVSSRSLHASATKQAQQAHASEGKMNGMRELGEQSMSSSPTPAQASETLNGASEKSEQAEMQSGAAKAAATASEESRIVLEPLRSKSGHDLASIAVGNEYEVRPENKEIASRAKMPVQHKRQHSELTSGRRAGAGWSQSKIRMAPLNVPLQRRLQTAVVLMHTLSIAGGLTIFLLLCTIPLLWPILLPYLIYVLLSNAGASGDLSHRSDRWRYSKIWSLFASYFPARLHRTVELEPTRKYVFGYHPHGIISHGAFAAFATEALGFHQLFPGITNTLLTLDTNFRIPLYRDYALRMGLASVSRESCENILSKGGPNGEGMGRAITIVVGGARESLDAKPGTLRLVLKRRKGFVKLAIRAGADLVPCLAFGENDVYEQVDSTAHPYLHRFQLLVKKFAGFTVPLFHARGIFNYDVGMMPYRRPINVVVGRPIEILQSKTPDPAYVDQIHQRYQDELLRIWDEWKDTFARQRLGELEIVE</sequence>
<dbReference type="PANTHER" id="PTHR12317">
    <property type="entry name" value="DIACYLGLYCEROL O-ACYLTRANSFERASE"/>
    <property type="match status" value="1"/>
</dbReference>
<evidence type="ECO:0000256" key="16">
    <source>
        <dbReference type="SAM" id="MobiDB-lite"/>
    </source>
</evidence>
<dbReference type="GO" id="GO:0006071">
    <property type="term" value="P:glycerol metabolic process"/>
    <property type="evidence" value="ECO:0007669"/>
    <property type="project" value="UniProtKB-KW"/>
</dbReference>
<dbReference type="InterPro" id="IPR007130">
    <property type="entry name" value="DAGAT"/>
</dbReference>
<dbReference type="STRING" id="1507870.A0A1V8T7L5"/>
<accession>A0A1V8T7L5</accession>
<dbReference type="EC" id="2.3.1.20" evidence="5"/>
<evidence type="ECO:0000256" key="9">
    <source>
        <dbReference type="ARBA" id="ARBA00022798"/>
    </source>
</evidence>